<dbReference type="Proteomes" id="UP000199012">
    <property type="component" value="Unassembled WGS sequence"/>
</dbReference>
<dbReference type="RefSeq" id="WP_239078815.1">
    <property type="nucleotide sequence ID" value="NZ_BONM01000011.1"/>
</dbReference>
<name>A0A1I0ZAA1_9CELL</name>
<evidence type="ECO:0000313" key="3">
    <source>
        <dbReference type="Proteomes" id="UP000199012"/>
    </source>
</evidence>
<organism evidence="2 3">
    <name type="scientific">Cellulomonas marina</name>
    <dbReference type="NCBI Taxonomy" id="988821"/>
    <lineage>
        <taxon>Bacteria</taxon>
        <taxon>Bacillati</taxon>
        <taxon>Actinomycetota</taxon>
        <taxon>Actinomycetes</taxon>
        <taxon>Micrococcales</taxon>
        <taxon>Cellulomonadaceae</taxon>
        <taxon>Cellulomonas</taxon>
    </lineage>
</organism>
<accession>A0A1I0ZAA1</accession>
<dbReference type="EMBL" id="FOKA01000010">
    <property type="protein sequence ID" value="SFB22574.1"/>
    <property type="molecule type" value="Genomic_DNA"/>
</dbReference>
<proteinExistence type="predicted"/>
<dbReference type="AlphaFoldDB" id="A0A1I0ZAA1"/>
<feature type="region of interest" description="Disordered" evidence="1">
    <location>
        <begin position="1"/>
        <end position="22"/>
    </location>
</feature>
<sequence>MTGGAPDSDATDVVADAEATDVAPDTDVTADDVIADLTADEVVADVLVVDAANVVGARADGWWRDRAGAAARLVAALAVLPERPARVVVVLEGRARDAVTEAAEAAGVEVVRAARDGDDAVVDAVRSRVRPGVDVLVVTSDRELRARVEAEGARARGAGWLQGQIDAVHRPGRTPRV</sequence>
<dbReference type="InterPro" id="IPR010298">
    <property type="entry name" value="YacP-like"/>
</dbReference>
<reference evidence="2 3" key="1">
    <citation type="submission" date="2016-10" db="EMBL/GenBank/DDBJ databases">
        <authorList>
            <person name="de Groot N.N."/>
        </authorList>
    </citation>
    <scope>NUCLEOTIDE SEQUENCE [LARGE SCALE GENOMIC DNA]</scope>
    <source>
        <strain evidence="2 3">CGMCC 4.6945</strain>
    </source>
</reference>
<protein>
    <submittedName>
        <fullName evidence="2">YacP-like NYN domain-containing protein</fullName>
    </submittedName>
</protein>
<dbReference type="STRING" id="988821.SAMN05421867_11082"/>
<evidence type="ECO:0000256" key="1">
    <source>
        <dbReference type="SAM" id="MobiDB-lite"/>
    </source>
</evidence>
<gene>
    <name evidence="2" type="ORF">SAMN05421867_11082</name>
</gene>
<keyword evidence="3" id="KW-1185">Reference proteome</keyword>
<dbReference type="Pfam" id="PF05991">
    <property type="entry name" value="NYN_YacP"/>
    <property type="match status" value="1"/>
</dbReference>
<evidence type="ECO:0000313" key="2">
    <source>
        <dbReference type="EMBL" id="SFB22574.1"/>
    </source>
</evidence>